<feature type="region of interest" description="Disordered" evidence="1">
    <location>
        <begin position="401"/>
        <end position="427"/>
    </location>
</feature>
<evidence type="ECO:0000256" key="1">
    <source>
        <dbReference type="SAM" id="MobiDB-lite"/>
    </source>
</evidence>
<dbReference type="Pfam" id="PF03659">
    <property type="entry name" value="Glyco_hydro_71"/>
    <property type="match status" value="1"/>
</dbReference>
<dbReference type="EMBL" id="BABT02000046">
    <property type="protein sequence ID" value="GAA94751.1"/>
    <property type="molecule type" value="Genomic_DNA"/>
</dbReference>
<proteinExistence type="predicted"/>
<dbReference type="InParanoid" id="G7DVZ1"/>
<dbReference type="AlphaFoldDB" id="G7DVZ1"/>
<feature type="region of interest" description="Disordered" evidence="1">
    <location>
        <begin position="235"/>
        <end position="357"/>
    </location>
</feature>
<dbReference type="InterPro" id="IPR005197">
    <property type="entry name" value="Glyco_hydro_71"/>
</dbReference>
<dbReference type="InterPro" id="IPR052881">
    <property type="entry name" value="Keratinocyte_PR"/>
</dbReference>
<name>G7DVZ1_MIXOS</name>
<accession>G7DVZ1</accession>
<dbReference type="Gene3D" id="3.20.20.80">
    <property type="entry name" value="Glycosidases"/>
    <property type="match status" value="1"/>
</dbReference>
<dbReference type="GO" id="GO:0051118">
    <property type="term" value="F:glucan endo-1,3-alpha-glucosidase activity"/>
    <property type="evidence" value="ECO:0007669"/>
    <property type="project" value="InterPro"/>
</dbReference>
<dbReference type="Proteomes" id="UP000009131">
    <property type="component" value="Unassembled WGS sequence"/>
</dbReference>
<protein>
    <submittedName>
        <fullName evidence="2">Uncharacterized protein</fullName>
    </submittedName>
</protein>
<evidence type="ECO:0000313" key="2">
    <source>
        <dbReference type="EMBL" id="GAA94751.1"/>
    </source>
</evidence>
<reference evidence="2 3" key="2">
    <citation type="journal article" date="2012" name="Open Biol.">
        <title>Characteristics of nucleosomes and linker DNA regions on the genome of the basidiomycete Mixia osmundae revealed by mono- and dinucleosome mapping.</title>
        <authorList>
            <person name="Nishida H."/>
            <person name="Kondo S."/>
            <person name="Matsumoto T."/>
            <person name="Suzuki Y."/>
            <person name="Yoshikawa H."/>
            <person name="Taylor T.D."/>
            <person name="Sugiyama J."/>
        </authorList>
    </citation>
    <scope>NUCLEOTIDE SEQUENCE [LARGE SCALE GENOMIC DNA]</scope>
    <source>
        <strain evidence="3">CBS 9802 / IAM 14324 / JCM 22182 / KY 12970</strain>
    </source>
</reference>
<dbReference type="HOGENOM" id="CLU_286529_0_0_1"/>
<sequence length="1078" mass="113371">MASGGTRTTCSVASYVTSLVATTSTSTTTIYETSTSVSTSIYASTGIIVAGTEWVAYAGCANFYLAYHPEGPYANGMGTAPPAGDPSYSTTGSDPDDDGTAEAGTIYEYPICSSCCLSLYYNYAESSCAGRYDICGACRYDGIPGIRKRHLAAVQGAYEPSKPKLLRRQAEPTIYATTSMYCDPGSSYVVSSTSQSTVYATTMLLTTSVSTADFTTSTISYATVASTSTSVSTISSCSTSIEPTPPPVTSSSSTTITSTTTTSTSSSSSSSTIPTSSSTSTSSSSTTSSASTSTTSSARSSSTSTSSTDGPVTSTTSTVSTSSSPTSPSTTSITSTSSATSAVPSSAPGTASSESAADNTNAVIASASTTTSTAADPPSVVSTSSSATPLPVIVIVPSGSTEEPFSITPGATPSTAPSSSQASPLPTQRTAVFTALEPTLTAGQAATVGATAPNGDVTSFVVSVAPDGMSTYIPLFTPGPAASNAKIAPAVVNSGIPLVNTASQPGNDHMIAKIVAPSVIGAVALAAVIGLLAWKGVSKIPFFKSLFSGKAIGHAPPMSASSPFMHGIVNAQVQTQTHEVAKKANHDHNRPSFELDGSPTKICASFLTQHSIDYTAADWDAEMARAHKTGFDAFAMHVDTLDELDSLYLATEAAARHGHFKFYLSLDSRVLRHREAVLLLLDKMIDADAILTHGSFLHSSTMRGNRPIVAARPPRHETPASCKKLGERIAALEKSAIARQIELHFIHPHPFNARKLDKAVKQRYQEASALNDVLQKANNLYGLTSGNNLTIVLDLIGKSAPALPGSDIFGHVAYAADKLMSFGKDFMLPISMMELSHGEDLDNTQHGPEAYLKSWDAAKQLEPSFVVLDAWNDYHASKYLAPAPAHVVARHPDIGGHAVDESLVNMTSWFIANFREESSKEEKKDRSHDVVVIGYRTRPRDTSGETTSSHSKRKVRQATAWLDQVFIVSRLEQTGFSVIVEIEGDDILHRPLGSDFSKETIAVCTNKPIRVALVRQGAVIAQGGLGPMLTHHSKSEKYHWRFECFTTHQDETAAGGEMMDSHAIIDNGSDTSDLIRLY</sequence>
<feature type="compositionally biased region" description="Low complexity" evidence="1">
    <location>
        <begin position="408"/>
        <end position="427"/>
    </location>
</feature>
<feature type="region of interest" description="Disordered" evidence="1">
    <location>
        <begin position="922"/>
        <end position="953"/>
    </location>
</feature>
<keyword evidence="3" id="KW-1185">Reference proteome</keyword>
<dbReference type="RefSeq" id="XP_014568143.1">
    <property type="nucleotide sequence ID" value="XM_014712657.1"/>
</dbReference>
<dbReference type="STRING" id="764103.G7DVZ1"/>
<dbReference type="PANTHER" id="PTHR48138">
    <property type="entry name" value="KERATINOCYTE PROLINE-RICH PROTEIN-RELATED"/>
    <property type="match status" value="1"/>
</dbReference>
<feature type="region of interest" description="Disordered" evidence="1">
    <location>
        <begin position="78"/>
        <end position="100"/>
    </location>
</feature>
<comment type="caution">
    <text evidence="2">The sequence shown here is derived from an EMBL/GenBank/DDBJ whole genome shotgun (WGS) entry which is preliminary data.</text>
</comment>
<feature type="compositionally biased region" description="Low complexity" evidence="1">
    <location>
        <begin position="249"/>
        <end position="353"/>
    </location>
</feature>
<evidence type="ECO:0000313" key="3">
    <source>
        <dbReference type="Proteomes" id="UP000009131"/>
    </source>
</evidence>
<dbReference type="PANTHER" id="PTHR48138:SF2">
    <property type="entry name" value="KERATINOCYTE PROLINE-RICH PROTEIN"/>
    <property type="match status" value="1"/>
</dbReference>
<gene>
    <name evidence="2" type="primary">Mo01405</name>
    <name evidence="2" type="ORF">E5Q_01405</name>
</gene>
<reference evidence="2 3" key="1">
    <citation type="journal article" date="2011" name="J. Gen. Appl. Microbiol.">
        <title>Draft genome sequencing of the enigmatic basidiomycete Mixia osmundae.</title>
        <authorList>
            <person name="Nishida H."/>
            <person name="Nagatsuka Y."/>
            <person name="Sugiyama J."/>
        </authorList>
    </citation>
    <scope>NUCLEOTIDE SEQUENCE [LARGE SCALE GENOMIC DNA]</scope>
    <source>
        <strain evidence="3">CBS 9802 / IAM 14324 / JCM 22182 / KY 12970</strain>
    </source>
</reference>
<organism evidence="2 3">
    <name type="scientific">Mixia osmundae (strain CBS 9802 / IAM 14324 / JCM 22182 / KY 12970)</name>
    <dbReference type="NCBI Taxonomy" id="764103"/>
    <lineage>
        <taxon>Eukaryota</taxon>
        <taxon>Fungi</taxon>
        <taxon>Dikarya</taxon>
        <taxon>Basidiomycota</taxon>
        <taxon>Pucciniomycotina</taxon>
        <taxon>Mixiomycetes</taxon>
        <taxon>Mixiales</taxon>
        <taxon>Mixiaceae</taxon>
        <taxon>Mixia</taxon>
    </lineage>
</organism>